<dbReference type="EMBL" id="JADFTS010000007">
    <property type="protein sequence ID" value="KAF9597440.1"/>
    <property type="molecule type" value="Genomic_DNA"/>
</dbReference>
<dbReference type="PANTHER" id="PTHR24198:SF165">
    <property type="entry name" value="ANKYRIN REPEAT-CONTAINING PROTEIN-RELATED"/>
    <property type="match status" value="1"/>
</dbReference>
<evidence type="ECO:0000313" key="6">
    <source>
        <dbReference type="Proteomes" id="UP000631114"/>
    </source>
</evidence>
<dbReference type="AlphaFoldDB" id="A0A835HBR5"/>
<evidence type="ECO:0000313" key="5">
    <source>
        <dbReference type="EMBL" id="KAF9597440.1"/>
    </source>
</evidence>
<evidence type="ECO:0000256" key="4">
    <source>
        <dbReference type="SAM" id="MobiDB-lite"/>
    </source>
</evidence>
<dbReference type="InterPro" id="IPR002110">
    <property type="entry name" value="Ankyrin_rpt"/>
</dbReference>
<keyword evidence="2 3" id="KW-0040">ANK repeat</keyword>
<evidence type="ECO:0000256" key="3">
    <source>
        <dbReference type="PROSITE-ProRule" id="PRU00023"/>
    </source>
</evidence>
<dbReference type="PROSITE" id="PS50088">
    <property type="entry name" value="ANK_REPEAT"/>
    <property type="match status" value="1"/>
</dbReference>
<comment type="caution">
    <text evidence="5">The sequence shown here is derived from an EMBL/GenBank/DDBJ whole genome shotgun (WGS) entry which is preliminary data.</text>
</comment>
<dbReference type="PANTHER" id="PTHR24198">
    <property type="entry name" value="ANKYRIN REPEAT AND PROTEIN KINASE DOMAIN-CONTAINING PROTEIN"/>
    <property type="match status" value="1"/>
</dbReference>
<evidence type="ECO:0000256" key="2">
    <source>
        <dbReference type="ARBA" id="ARBA00023043"/>
    </source>
</evidence>
<dbReference type="Proteomes" id="UP000631114">
    <property type="component" value="Unassembled WGS sequence"/>
</dbReference>
<feature type="compositionally biased region" description="Acidic residues" evidence="4">
    <location>
        <begin position="152"/>
        <end position="176"/>
    </location>
</feature>
<dbReference type="Pfam" id="PF12796">
    <property type="entry name" value="Ank_2"/>
    <property type="match status" value="1"/>
</dbReference>
<dbReference type="InterPro" id="IPR036770">
    <property type="entry name" value="Ankyrin_rpt-contain_sf"/>
</dbReference>
<evidence type="ECO:0000256" key="1">
    <source>
        <dbReference type="ARBA" id="ARBA00022737"/>
    </source>
</evidence>
<keyword evidence="6" id="KW-1185">Reference proteome</keyword>
<dbReference type="SUPFAM" id="SSF48403">
    <property type="entry name" value="Ankyrin repeat"/>
    <property type="match status" value="1"/>
</dbReference>
<dbReference type="PROSITE" id="PS50297">
    <property type="entry name" value="ANK_REP_REGION"/>
    <property type="match status" value="1"/>
</dbReference>
<proteinExistence type="predicted"/>
<dbReference type="Gene3D" id="1.25.40.20">
    <property type="entry name" value="Ankyrin repeat-containing domain"/>
    <property type="match status" value="1"/>
</dbReference>
<name>A0A835HBR5_9MAGN</name>
<keyword evidence="1" id="KW-0677">Repeat</keyword>
<feature type="compositionally biased region" description="Polar residues" evidence="4">
    <location>
        <begin position="142"/>
        <end position="151"/>
    </location>
</feature>
<accession>A0A835HBR5</accession>
<sequence length="219" mass="24395">MKGGDVNERDSDGGSMLSFAVNSGNIDVVKALFDSGCRVDDWGDLFLHNAAEMNRIDLLEAVNGNVEALRFYIEMNGDLDCVDYNGLTPLHYAAAEGHDHGVQVDLVDNLGYTSLHCAIEAGHTKVALSLISYSHGAKGNLKSIQDCPTTEYSDDDDEEEEEKENEENEEEEEDEWLRDPYCYDYNNDGSPTDGDDGDDEDEDENDDEDEDEDDDENEN</sequence>
<gene>
    <name evidence="5" type="ORF">IFM89_018886</name>
</gene>
<dbReference type="SMART" id="SM00248">
    <property type="entry name" value="ANK"/>
    <property type="match status" value="4"/>
</dbReference>
<reference evidence="5 6" key="1">
    <citation type="submission" date="2020-10" db="EMBL/GenBank/DDBJ databases">
        <title>The Coptis chinensis genome and diversification of protoberbering-type alkaloids.</title>
        <authorList>
            <person name="Wang B."/>
            <person name="Shu S."/>
            <person name="Song C."/>
            <person name="Liu Y."/>
        </authorList>
    </citation>
    <scope>NUCLEOTIDE SEQUENCE [LARGE SCALE GENOMIC DNA]</scope>
    <source>
        <strain evidence="5">HL-2020</strain>
        <tissue evidence="5">Leaf</tissue>
    </source>
</reference>
<organism evidence="5 6">
    <name type="scientific">Coptis chinensis</name>
    <dbReference type="NCBI Taxonomy" id="261450"/>
    <lineage>
        <taxon>Eukaryota</taxon>
        <taxon>Viridiplantae</taxon>
        <taxon>Streptophyta</taxon>
        <taxon>Embryophyta</taxon>
        <taxon>Tracheophyta</taxon>
        <taxon>Spermatophyta</taxon>
        <taxon>Magnoliopsida</taxon>
        <taxon>Ranunculales</taxon>
        <taxon>Ranunculaceae</taxon>
        <taxon>Coptidoideae</taxon>
        <taxon>Coptis</taxon>
    </lineage>
</organism>
<feature type="compositionally biased region" description="Acidic residues" evidence="4">
    <location>
        <begin position="193"/>
        <end position="219"/>
    </location>
</feature>
<feature type="repeat" description="ANK" evidence="3">
    <location>
        <begin position="12"/>
        <end position="44"/>
    </location>
</feature>
<dbReference type="OrthoDB" id="194358at2759"/>
<feature type="region of interest" description="Disordered" evidence="4">
    <location>
        <begin position="142"/>
        <end position="219"/>
    </location>
</feature>
<protein>
    <submittedName>
        <fullName evidence="5">Uncharacterized protein</fullName>
    </submittedName>
</protein>